<keyword evidence="4" id="KW-1185">Reference proteome</keyword>
<dbReference type="RefSeq" id="WP_259313685.1">
    <property type="nucleotide sequence ID" value="NZ_CP087164.1"/>
</dbReference>
<dbReference type="Gene3D" id="3.90.1300.10">
    <property type="entry name" value="Amidase signature (AS) domain"/>
    <property type="match status" value="1"/>
</dbReference>
<dbReference type="EC" id="6.3.5.7" evidence="3"/>
<gene>
    <name evidence="3" type="primary">gatA_2</name>
    <name evidence="3" type="ORF">DSM104329_00363</name>
</gene>
<dbReference type="AlphaFoldDB" id="A0A9E6XUH6"/>
<dbReference type="Pfam" id="PF01425">
    <property type="entry name" value="Amidase"/>
    <property type="match status" value="1"/>
</dbReference>
<name>A0A9E6XUH6_9ACTN</name>
<proteinExistence type="inferred from homology"/>
<dbReference type="KEGG" id="sbae:DSM104329_00363"/>
<dbReference type="PANTHER" id="PTHR11895:SF7">
    <property type="entry name" value="GLUTAMYL-TRNA(GLN) AMIDOTRANSFERASE SUBUNIT A, MITOCHONDRIAL"/>
    <property type="match status" value="1"/>
</dbReference>
<reference evidence="3" key="1">
    <citation type="journal article" date="2022" name="Int. J. Syst. Evol. Microbiol.">
        <title>Pseudomonas aegrilactucae sp. nov. and Pseudomonas morbosilactucae sp. nov., pathogens causing bacterial rot of lettuce in Japan.</title>
        <authorList>
            <person name="Sawada H."/>
            <person name="Fujikawa T."/>
            <person name="Satou M."/>
        </authorList>
    </citation>
    <scope>NUCLEOTIDE SEQUENCE</scope>
    <source>
        <strain evidence="3">0166_1</strain>
    </source>
</reference>
<dbReference type="EMBL" id="CP087164">
    <property type="protein sequence ID" value="UGS33996.1"/>
    <property type="molecule type" value="Genomic_DNA"/>
</dbReference>
<dbReference type="SUPFAM" id="SSF75304">
    <property type="entry name" value="Amidase signature (AS) enzymes"/>
    <property type="match status" value="1"/>
</dbReference>
<sequence>MSDAITPAASTSSPADLDVLRAAELLRARELSAAELLDACLERIEERNGGEPTFEGAPGAVNAWVRLYPDIAAEHAREADDRLAREGAGAPLLCGVPIGVKDLYGVAGLPLTASSRVLEGNVADADATTWARLRAHGMVLVGHTHTHEFAAGGTTDQVGNPWALDRTAGGSSGGSAAALAAGMVPAALGSDTCGSLRIPSAVCGTSAIKPTHGRLPLDGIIPLASSLDHPGPMARTIADCAALLQAMAEGGAASSPLMPPPAGMGELPLTARAGSRPLAGLRVAVTDRVGKVAVDPDVLDGLDRARRACDALGAQVVELAAAPDLAGHDLNCIFVAEMAAYHARHADARDRYRASIIELVDLGSHFSETGAYLGAQWQRAQMTAAWEAWFAEHRVDVLLDPTVPMPAEPRGEGYDAGHLGGDGDPWIAFTATWDATGFPVAALPAGLGARSGLPVGVSLVAPRGREALVAQVGMDLQAGELPPVAPAPLS</sequence>
<evidence type="ECO:0000313" key="3">
    <source>
        <dbReference type="EMBL" id="UGS33996.1"/>
    </source>
</evidence>
<dbReference type="InterPro" id="IPR036928">
    <property type="entry name" value="AS_sf"/>
</dbReference>
<dbReference type="InterPro" id="IPR023631">
    <property type="entry name" value="Amidase_dom"/>
</dbReference>
<dbReference type="Proteomes" id="UP001162834">
    <property type="component" value="Chromosome"/>
</dbReference>
<comment type="similarity">
    <text evidence="1">Belongs to the amidase family.</text>
</comment>
<dbReference type="InterPro" id="IPR000120">
    <property type="entry name" value="Amidase"/>
</dbReference>
<feature type="domain" description="Amidase" evidence="2">
    <location>
        <begin position="60"/>
        <end position="469"/>
    </location>
</feature>
<evidence type="ECO:0000256" key="1">
    <source>
        <dbReference type="ARBA" id="ARBA00009199"/>
    </source>
</evidence>
<dbReference type="GO" id="GO:0050567">
    <property type="term" value="F:glutaminyl-tRNA synthase (glutamine-hydrolyzing) activity"/>
    <property type="evidence" value="ECO:0007669"/>
    <property type="project" value="UniProtKB-EC"/>
</dbReference>
<accession>A0A9E6XUH6</accession>
<protein>
    <submittedName>
        <fullName evidence="3">Glutamyl-tRNA(Gln) amidotransferase subunit A</fullName>
        <ecNumber evidence="3">6.3.5.7</ecNumber>
    </submittedName>
</protein>
<evidence type="ECO:0000259" key="2">
    <source>
        <dbReference type="Pfam" id="PF01425"/>
    </source>
</evidence>
<keyword evidence="3" id="KW-0436">Ligase</keyword>
<dbReference type="PANTHER" id="PTHR11895">
    <property type="entry name" value="TRANSAMIDASE"/>
    <property type="match status" value="1"/>
</dbReference>
<evidence type="ECO:0000313" key="4">
    <source>
        <dbReference type="Proteomes" id="UP001162834"/>
    </source>
</evidence>
<organism evidence="3 4">
    <name type="scientific">Capillimicrobium parvum</name>
    <dbReference type="NCBI Taxonomy" id="2884022"/>
    <lineage>
        <taxon>Bacteria</taxon>
        <taxon>Bacillati</taxon>
        <taxon>Actinomycetota</taxon>
        <taxon>Thermoleophilia</taxon>
        <taxon>Solirubrobacterales</taxon>
        <taxon>Capillimicrobiaceae</taxon>
        <taxon>Capillimicrobium</taxon>
    </lineage>
</organism>